<dbReference type="PANTHER" id="PTHR10357">
    <property type="entry name" value="ALPHA-AMYLASE FAMILY MEMBER"/>
    <property type="match status" value="1"/>
</dbReference>
<dbReference type="FunFam" id="3.20.20.80:FF:000064">
    <property type="entry name" value="Oligo-1,6-glucosidase"/>
    <property type="match status" value="1"/>
</dbReference>
<dbReference type="GO" id="GO:0008788">
    <property type="term" value="F:alpha,alpha-phosphotrehalase activity"/>
    <property type="evidence" value="ECO:0007669"/>
    <property type="project" value="UniProtKB-UniRule"/>
</dbReference>
<keyword evidence="2" id="KW-0378">Hydrolase</keyword>
<reference evidence="7 8" key="1">
    <citation type="submission" date="2016-04" db="EMBL/GenBank/DDBJ databases">
        <title>Peptidophaga gingivicola gen. nov., sp. nov., isolated from human subgingival plaque.</title>
        <authorList>
            <person name="Beall C.J."/>
            <person name="Mokrzan E.M."/>
            <person name="Griffen A.L."/>
            <person name="Leys E.J."/>
        </authorList>
    </citation>
    <scope>NUCLEOTIDE SEQUENCE [LARGE SCALE GENOMIC DNA]</scope>
    <source>
        <strain evidence="7 8">BA112</strain>
    </source>
</reference>
<dbReference type="GO" id="GO:0004556">
    <property type="term" value="F:alpha-amylase activity"/>
    <property type="evidence" value="ECO:0007669"/>
    <property type="project" value="TreeGrafter"/>
</dbReference>
<dbReference type="NCBIfam" id="NF008183">
    <property type="entry name" value="PRK10933.1"/>
    <property type="match status" value="1"/>
</dbReference>
<feature type="region of interest" description="Disordered" evidence="5">
    <location>
        <begin position="530"/>
        <end position="567"/>
    </location>
</feature>
<name>A0A179B1N0_9ACTO</name>
<feature type="domain" description="Glycosyl hydrolase family 13 catalytic" evidence="6">
    <location>
        <begin position="10"/>
        <end position="413"/>
    </location>
</feature>
<dbReference type="Gene3D" id="3.90.400.10">
    <property type="entry name" value="Oligo-1,6-glucosidase, Domain 2"/>
    <property type="match status" value="1"/>
</dbReference>
<dbReference type="STRING" id="1823756.A4H34_08510"/>
<evidence type="ECO:0000256" key="4">
    <source>
        <dbReference type="NCBIfam" id="TIGR02403"/>
    </source>
</evidence>
<evidence type="ECO:0000259" key="6">
    <source>
        <dbReference type="SMART" id="SM00642"/>
    </source>
</evidence>
<accession>A0A179B1N0</accession>
<dbReference type="FunFam" id="3.90.400.10:FF:000002">
    <property type="entry name" value="Sucrose isomerase"/>
    <property type="match status" value="1"/>
</dbReference>
<dbReference type="InterPro" id="IPR006047">
    <property type="entry name" value="GH13_cat_dom"/>
</dbReference>
<keyword evidence="3" id="KW-0326">Glycosidase</keyword>
<dbReference type="Gene3D" id="3.20.20.80">
    <property type="entry name" value="Glycosidases"/>
    <property type="match status" value="1"/>
</dbReference>
<evidence type="ECO:0000256" key="1">
    <source>
        <dbReference type="ARBA" id="ARBA00008061"/>
    </source>
</evidence>
<dbReference type="InterPro" id="IPR045857">
    <property type="entry name" value="O16G_dom_2"/>
</dbReference>
<dbReference type="InterPro" id="IPR056300">
    <property type="entry name" value="SusG-like_C"/>
</dbReference>
<dbReference type="SMART" id="SM00642">
    <property type="entry name" value="Aamy"/>
    <property type="match status" value="1"/>
</dbReference>
<dbReference type="SUPFAM" id="SSF51445">
    <property type="entry name" value="(Trans)glycosidases"/>
    <property type="match status" value="1"/>
</dbReference>
<evidence type="ECO:0000313" key="8">
    <source>
        <dbReference type="Proteomes" id="UP000078368"/>
    </source>
</evidence>
<evidence type="ECO:0000256" key="3">
    <source>
        <dbReference type="ARBA" id="ARBA00023295"/>
    </source>
</evidence>
<dbReference type="GO" id="GO:0005993">
    <property type="term" value="P:trehalose catabolic process"/>
    <property type="evidence" value="ECO:0007669"/>
    <property type="project" value="InterPro"/>
</dbReference>
<comment type="caution">
    <text evidence="7">The sequence shown here is derived from an EMBL/GenBank/DDBJ whole genome shotgun (WGS) entry which is preliminary data.</text>
</comment>
<dbReference type="RefSeq" id="WP_064231804.1">
    <property type="nucleotide sequence ID" value="NZ_LVZK01000002.1"/>
</dbReference>
<dbReference type="PANTHER" id="PTHR10357:SF217">
    <property type="entry name" value="TREHALOSE-6-PHOSPHATE HYDROLASE"/>
    <property type="match status" value="1"/>
</dbReference>
<dbReference type="SUPFAM" id="SSF51011">
    <property type="entry name" value="Glycosyl hydrolase domain"/>
    <property type="match status" value="1"/>
</dbReference>
<dbReference type="Pfam" id="PF23915">
    <property type="entry name" value="SusG_C"/>
    <property type="match status" value="1"/>
</dbReference>
<protein>
    <recommendedName>
        <fullName evidence="4">Alpha,alpha-phosphotrehalase</fullName>
        <ecNumber evidence="4">3.2.1.93</ecNumber>
    </recommendedName>
</protein>
<evidence type="ECO:0000256" key="2">
    <source>
        <dbReference type="ARBA" id="ARBA00022801"/>
    </source>
</evidence>
<dbReference type="Pfam" id="PF00128">
    <property type="entry name" value="Alpha-amylase"/>
    <property type="match status" value="1"/>
</dbReference>
<comment type="similarity">
    <text evidence="1">Belongs to the glycosyl hydrolase 13 family.</text>
</comment>
<sequence length="587" mass="66095">MSFEESVVYQIYPKSFKDSTGTGVGDLRGIIEKVPYIASLGIDYVWFSPFFPSPQHDNGYDISDYCNIDPAMGTMEDFDELVSALGRHGIGVMLDMVLNHTSTDHEWFQRALAGEKKYQDYYYIRPPKADGSLPTNWVSKFGGPAWAPFGDTGDYYLHLYDLSQADLDWHNPEVRAELIDVVNFWRRRGVHGFRFDVINVIGKDAELLDAPAGTDDRKMYTDGPDVHTYLRELNEASFGRDADSITVGEMSSTSVEACVGYSNPRDRELNMVFSFHHLKVDYKDGEKWTSMPFDMGALKRVLNEWAVGMQEGDGWNALFWNNHDQPRAVNRFGDPGRYRVESATMLATVIHLLRGTPFVYMGEEIGMADPGYTQISDYVDVEAHNAYAELVESGRSEQEAFAIVRGKARDNARTPMQWDSSEGAGFTTGTPWLRPTGQDRINVEEEESSGRILPYYRRLIALRKECAVVARGTYEPYAMDHADIYAYIREYEGQKLLVLTNFRPRPAEIDIPEEFLDGKVLISNYSQNGVKSRLGSHSTPDSRPDLDSASGSDSTPEPGPADDVEPTLTLRPYEALAILIHTDTLGE</sequence>
<dbReference type="Proteomes" id="UP000078368">
    <property type="component" value="Unassembled WGS sequence"/>
</dbReference>
<gene>
    <name evidence="7" type="ORF">A4H34_08510</name>
</gene>
<dbReference type="InterPro" id="IPR012769">
    <property type="entry name" value="Trehalose_TreC"/>
</dbReference>
<dbReference type="NCBIfam" id="TIGR02403">
    <property type="entry name" value="trehalose_treC"/>
    <property type="match status" value="1"/>
</dbReference>
<feature type="compositionally biased region" description="Polar residues" evidence="5">
    <location>
        <begin position="530"/>
        <end position="539"/>
    </location>
</feature>
<dbReference type="OrthoDB" id="9043248at2"/>
<dbReference type="InterPro" id="IPR017853">
    <property type="entry name" value="GH"/>
</dbReference>
<dbReference type="EC" id="3.2.1.93" evidence="4"/>
<organism evidence="7 8">
    <name type="scientific">Peptidiphaga gingivicola</name>
    <dbReference type="NCBI Taxonomy" id="2741497"/>
    <lineage>
        <taxon>Bacteria</taxon>
        <taxon>Bacillati</taxon>
        <taxon>Actinomycetota</taxon>
        <taxon>Actinomycetes</taxon>
        <taxon>Actinomycetales</taxon>
        <taxon>Actinomycetaceae</taxon>
        <taxon>Peptidiphaga</taxon>
    </lineage>
</organism>
<proteinExistence type="inferred from homology"/>
<keyword evidence="8" id="KW-1185">Reference proteome</keyword>
<dbReference type="InterPro" id="IPR013780">
    <property type="entry name" value="Glyco_hydro_b"/>
</dbReference>
<dbReference type="GO" id="GO:0005737">
    <property type="term" value="C:cytoplasm"/>
    <property type="evidence" value="ECO:0007669"/>
    <property type="project" value="UniProtKB-UniRule"/>
</dbReference>
<evidence type="ECO:0000256" key="5">
    <source>
        <dbReference type="SAM" id="MobiDB-lite"/>
    </source>
</evidence>
<evidence type="ECO:0000313" key="7">
    <source>
        <dbReference type="EMBL" id="OAP85628.1"/>
    </source>
</evidence>
<dbReference type="CDD" id="cd11333">
    <property type="entry name" value="AmyAc_SI_OligoGlu_DGase"/>
    <property type="match status" value="1"/>
</dbReference>
<dbReference type="AlphaFoldDB" id="A0A179B1N0"/>
<dbReference type="EMBL" id="LVZK01000002">
    <property type="protein sequence ID" value="OAP85628.1"/>
    <property type="molecule type" value="Genomic_DNA"/>
</dbReference>
<dbReference type="Gene3D" id="2.60.40.1180">
    <property type="entry name" value="Golgi alpha-mannosidase II"/>
    <property type="match status" value="1"/>
</dbReference>